<evidence type="ECO:0000256" key="1">
    <source>
        <dbReference type="SAM" id="Phobius"/>
    </source>
</evidence>
<dbReference type="EMBL" id="LLXL01006110">
    <property type="protein sequence ID" value="PKK56151.1"/>
    <property type="molecule type" value="Genomic_DNA"/>
</dbReference>
<proteinExistence type="predicted"/>
<keyword evidence="1" id="KW-1133">Transmembrane helix</keyword>
<organism evidence="2 3">
    <name type="scientific">Rhizophagus irregularis</name>
    <dbReference type="NCBI Taxonomy" id="588596"/>
    <lineage>
        <taxon>Eukaryota</taxon>
        <taxon>Fungi</taxon>
        <taxon>Fungi incertae sedis</taxon>
        <taxon>Mucoromycota</taxon>
        <taxon>Glomeromycotina</taxon>
        <taxon>Glomeromycetes</taxon>
        <taxon>Glomerales</taxon>
        <taxon>Glomeraceae</taxon>
        <taxon>Rhizophagus</taxon>
    </lineage>
</organism>
<evidence type="ECO:0000313" key="3">
    <source>
        <dbReference type="Proteomes" id="UP000233469"/>
    </source>
</evidence>
<evidence type="ECO:0000313" key="2">
    <source>
        <dbReference type="EMBL" id="PKK56151.1"/>
    </source>
</evidence>
<sequence>MFVFLREHLPGTGFQLEDFSFLDYLGYWISSSHVICKCVGVGFFGIYFEETY</sequence>
<keyword evidence="1" id="KW-0472">Membrane</keyword>
<comment type="caution">
    <text evidence="2">The sequence shown here is derived from an EMBL/GenBank/DDBJ whole genome shotgun (WGS) entry which is preliminary data.</text>
</comment>
<feature type="transmembrane region" description="Helical" evidence="1">
    <location>
        <begin position="25"/>
        <end position="48"/>
    </location>
</feature>
<reference evidence="2 3" key="2">
    <citation type="submission" date="2017-10" db="EMBL/GenBank/DDBJ databases">
        <title>Extensive intraspecific genome diversity in a model arbuscular mycorrhizal fungus.</title>
        <authorList>
            <person name="Chen E.C.H."/>
            <person name="Morin E."/>
            <person name="Baudet D."/>
            <person name="Noel J."/>
            <person name="Ndikumana S."/>
            <person name="Charron P."/>
            <person name="St-Onge C."/>
            <person name="Giorgi J."/>
            <person name="Grigoriev I.V."/>
            <person name="Roux C."/>
            <person name="Martin F.M."/>
            <person name="Corradi N."/>
        </authorList>
    </citation>
    <scope>NUCLEOTIDE SEQUENCE [LARGE SCALE GENOMIC DNA]</scope>
    <source>
        <strain evidence="2 3">C2</strain>
    </source>
</reference>
<name>A0A2N1M3E1_9GLOM</name>
<dbReference type="AlphaFoldDB" id="A0A2N1M3E1"/>
<reference evidence="2 3" key="1">
    <citation type="submission" date="2016-04" db="EMBL/GenBank/DDBJ databases">
        <title>Genome analyses suggest a sexual origin of heterokaryosis in a supposedly ancient asexual fungus.</title>
        <authorList>
            <person name="Ropars J."/>
            <person name="Sedzielewska K."/>
            <person name="Noel J."/>
            <person name="Charron P."/>
            <person name="Farinelli L."/>
            <person name="Marton T."/>
            <person name="Kruger M."/>
            <person name="Pelin A."/>
            <person name="Brachmann A."/>
            <person name="Corradi N."/>
        </authorList>
    </citation>
    <scope>NUCLEOTIDE SEQUENCE [LARGE SCALE GENOMIC DNA]</scope>
    <source>
        <strain evidence="2 3">C2</strain>
    </source>
</reference>
<accession>A0A2N1M3E1</accession>
<gene>
    <name evidence="2" type="ORF">RhiirC2_800634</name>
</gene>
<dbReference type="Proteomes" id="UP000233469">
    <property type="component" value="Unassembled WGS sequence"/>
</dbReference>
<keyword evidence="1" id="KW-0812">Transmembrane</keyword>
<protein>
    <submittedName>
        <fullName evidence="2">Uncharacterized protein</fullName>
    </submittedName>
</protein>